<dbReference type="InterPro" id="IPR036388">
    <property type="entry name" value="WH-like_DNA-bd_sf"/>
</dbReference>
<dbReference type="SUPFAM" id="SSF46785">
    <property type="entry name" value="Winged helix' DNA-binding domain"/>
    <property type="match status" value="1"/>
</dbReference>
<comment type="caution">
    <text evidence="1">The sequence shown here is derived from an EMBL/GenBank/DDBJ whole genome shotgun (WGS) entry which is preliminary data.</text>
</comment>
<evidence type="ECO:0000313" key="2">
    <source>
        <dbReference type="Proteomes" id="UP000180215"/>
    </source>
</evidence>
<dbReference type="InterPro" id="IPR036390">
    <property type="entry name" value="WH_DNA-bd_sf"/>
</dbReference>
<sequence>MEPSRPFASRRLLRAIEAALGRDGSITPLSLAELPKKMGVLSQEKRFLTFTFLLHAPSALTSQEIAEAIKDQHSNVLRNLHVLTAENLLVVEQDPVTSIYRYAINRITVGQIVAYFTVT</sequence>
<protein>
    <recommendedName>
        <fullName evidence="3">HTH arsR-type domain-containing protein</fullName>
    </recommendedName>
</protein>
<dbReference type="Proteomes" id="UP000180215">
    <property type="component" value="Unassembled WGS sequence"/>
</dbReference>
<dbReference type="AlphaFoldDB" id="A0A1S1P8R7"/>
<proteinExistence type="predicted"/>
<organism evidence="1 2">
    <name type="scientific">Methylorubrum extorquens</name>
    <name type="common">Methylobacterium dichloromethanicum</name>
    <name type="synonym">Methylobacterium extorquens</name>
    <dbReference type="NCBI Taxonomy" id="408"/>
    <lineage>
        <taxon>Bacteria</taxon>
        <taxon>Pseudomonadati</taxon>
        <taxon>Pseudomonadota</taxon>
        <taxon>Alphaproteobacteria</taxon>
        <taxon>Hyphomicrobiales</taxon>
        <taxon>Methylobacteriaceae</taxon>
        <taxon>Methylorubrum</taxon>
    </lineage>
</organism>
<name>A0A1S1P8R7_METEX</name>
<evidence type="ECO:0008006" key="3">
    <source>
        <dbReference type="Google" id="ProtNLM"/>
    </source>
</evidence>
<evidence type="ECO:0000313" key="1">
    <source>
        <dbReference type="EMBL" id="OHV17579.1"/>
    </source>
</evidence>
<reference evidence="1 2" key="1">
    <citation type="submission" date="2016-10" db="EMBL/GenBank/DDBJ databases">
        <title>Draft genome sequence of Methylobacterium extorquens CP3, a seed endophyte of Crotalaria pumila with plant growth-promoting and metal tolerance properties.</title>
        <authorList>
            <person name="Sanchez-Lopez A.S."/>
            <person name="Van Hamme J.D."/>
            <person name="Thijs S."/>
            <person name="Mcammond B.M."/>
            <person name="Stevens V."/>
            <person name="Gonzalez-Chavez M.D.C."/>
            <person name="Vangronsveld J."/>
        </authorList>
    </citation>
    <scope>NUCLEOTIDE SEQUENCE [LARGE SCALE GENOMIC DNA]</scope>
    <source>
        <strain evidence="1 2">CP3</strain>
    </source>
</reference>
<accession>A0A1S1P8R7</accession>
<dbReference type="Gene3D" id="1.10.10.10">
    <property type="entry name" value="Winged helix-like DNA-binding domain superfamily/Winged helix DNA-binding domain"/>
    <property type="match status" value="1"/>
</dbReference>
<gene>
    <name evidence="1" type="ORF">BK022_04655</name>
</gene>
<dbReference type="EMBL" id="MNAO01000031">
    <property type="protein sequence ID" value="OHV17579.1"/>
    <property type="molecule type" value="Genomic_DNA"/>
</dbReference>